<feature type="region of interest" description="Disordered" evidence="6">
    <location>
        <begin position="239"/>
        <end position="269"/>
    </location>
</feature>
<evidence type="ECO:0000259" key="8">
    <source>
        <dbReference type="Pfam" id="PF20684"/>
    </source>
</evidence>
<sequence length="331" mass="36045">MADQGTLPPEIAAQDKGPGILAAIITVSIISTLFVIGRLFVRIKIIEKLYLDDYFIMLSTICGWLAVGFSCAAVSSGNGKHFGILSLVQKAGAILWTMCTPSRSQWDFSVKQEHCWDHWILVHYSMYAGALSAVVDLYLAVYPAVVLAKLQLNIKKKLALSGALGIGSIATVVAIYKTTRLPALASPDFSYDTSDLVIWTVVEGSTVTIASCIPIMQPLVELLFGKRVLGGSSGPSGKYYHKYGPDRSGNVKSDMELSSSRNNARRKNADYEDGLRTLDTKGSEETILRQGQDQGQAQVQMGSKNPYSGGIIRTDVFAVSYETDSELERTR</sequence>
<dbReference type="GO" id="GO:0016020">
    <property type="term" value="C:membrane"/>
    <property type="evidence" value="ECO:0007669"/>
    <property type="project" value="UniProtKB-SubCell"/>
</dbReference>
<evidence type="ECO:0000256" key="7">
    <source>
        <dbReference type="SAM" id="Phobius"/>
    </source>
</evidence>
<dbReference type="PANTHER" id="PTHR33048">
    <property type="entry name" value="PTH11-LIKE INTEGRAL MEMBRANE PROTEIN (AFU_ORTHOLOGUE AFUA_5G11245)"/>
    <property type="match status" value="1"/>
</dbReference>
<feature type="transmembrane region" description="Helical" evidence="7">
    <location>
        <begin position="158"/>
        <end position="176"/>
    </location>
</feature>
<evidence type="ECO:0000256" key="1">
    <source>
        <dbReference type="ARBA" id="ARBA00004141"/>
    </source>
</evidence>
<keyword evidence="4 7" id="KW-0472">Membrane</keyword>
<evidence type="ECO:0000256" key="6">
    <source>
        <dbReference type="SAM" id="MobiDB-lite"/>
    </source>
</evidence>
<evidence type="ECO:0000256" key="5">
    <source>
        <dbReference type="ARBA" id="ARBA00038359"/>
    </source>
</evidence>
<evidence type="ECO:0000256" key="4">
    <source>
        <dbReference type="ARBA" id="ARBA00023136"/>
    </source>
</evidence>
<evidence type="ECO:0000313" key="10">
    <source>
        <dbReference type="Proteomes" id="UP001174691"/>
    </source>
</evidence>
<name>A0AA38RHM7_9PEZI</name>
<comment type="caution">
    <text evidence="9">The sequence shown here is derived from an EMBL/GenBank/DDBJ whole genome shotgun (WGS) entry which is preliminary data.</text>
</comment>
<proteinExistence type="inferred from homology"/>
<evidence type="ECO:0000256" key="3">
    <source>
        <dbReference type="ARBA" id="ARBA00022989"/>
    </source>
</evidence>
<dbReference type="InterPro" id="IPR049326">
    <property type="entry name" value="Rhodopsin_dom_fungi"/>
</dbReference>
<gene>
    <name evidence="9" type="ORF">NKR19_g8285</name>
</gene>
<evidence type="ECO:0000313" key="9">
    <source>
        <dbReference type="EMBL" id="KAJ9137214.1"/>
    </source>
</evidence>
<dbReference type="Pfam" id="PF20684">
    <property type="entry name" value="Fung_rhodopsin"/>
    <property type="match status" value="1"/>
</dbReference>
<comment type="subcellular location">
    <subcellularLocation>
        <location evidence="1">Membrane</location>
        <topology evidence="1">Multi-pass membrane protein</topology>
    </subcellularLocation>
</comment>
<feature type="domain" description="Rhodopsin" evidence="8">
    <location>
        <begin position="96"/>
        <end position="221"/>
    </location>
</feature>
<keyword evidence="10" id="KW-1185">Reference proteome</keyword>
<reference evidence="9" key="1">
    <citation type="submission" date="2022-07" db="EMBL/GenBank/DDBJ databases">
        <title>Fungi with potential for degradation of polypropylene.</title>
        <authorList>
            <person name="Gostincar C."/>
        </authorList>
    </citation>
    <scope>NUCLEOTIDE SEQUENCE</scope>
    <source>
        <strain evidence="9">EXF-13287</strain>
    </source>
</reference>
<keyword evidence="3 7" id="KW-1133">Transmembrane helix</keyword>
<dbReference type="AlphaFoldDB" id="A0AA38RHM7"/>
<feature type="transmembrane region" description="Helical" evidence="7">
    <location>
        <begin position="126"/>
        <end position="146"/>
    </location>
</feature>
<dbReference type="PANTHER" id="PTHR33048:SF155">
    <property type="entry name" value="INTEGRAL MEMBRANE PROTEIN"/>
    <property type="match status" value="1"/>
</dbReference>
<feature type="transmembrane region" description="Helical" evidence="7">
    <location>
        <begin position="53"/>
        <end position="75"/>
    </location>
</feature>
<organism evidence="9 10">
    <name type="scientific">Coniochaeta hoffmannii</name>
    <dbReference type="NCBI Taxonomy" id="91930"/>
    <lineage>
        <taxon>Eukaryota</taxon>
        <taxon>Fungi</taxon>
        <taxon>Dikarya</taxon>
        <taxon>Ascomycota</taxon>
        <taxon>Pezizomycotina</taxon>
        <taxon>Sordariomycetes</taxon>
        <taxon>Sordariomycetidae</taxon>
        <taxon>Coniochaetales</taxon>
        <taxon>Coniochaetaceae</taxon>
        <taxon>Coniochaeta</taxon>
    </lineage>
</organism>
<feature type="transmembrane region" description="Helical" evidence="7">
    <location>
        <begin position="20"/>
        <end position="41"/>
    </location>
</feature>
<dbReference type="Proteomes" id="UP001174691">
    <property type="component" value="Unassembled WGS sequence"/>
</dbReference>
<accession>A0AA38RHM7</accession>
<evidence type="ECO:0000256" key="2">
    <source>
        <dbReference type="ARBA" id="ARBA00022692"/>
    </source>
</evidence>
<dbReference type="InterPro" id="IPR052337">
    <property type="entry name" value="SAT4-like"/>
</dbReference>
<keyword evidence="2 7" id="KW-0812">Transmembrane</keyword>
<protein>
    <submittedName>
        <fullName evidence="9">Integral membrane protein</fullName>
    </submittedName>
</protein>
<comment type="similarity">
    <text evidence="5">Belongs to the SAT4 family.</text>
</comment>
<dbReference type="EMBL" id="JANBVN010000163">
    <property type="protein sequence ID" value="KAJ9137214.1"/>
    <property type="molecule type" value="Genomic_DNA"/>
</dbReference>